<evidence type="ECO:0000313" key="2">
    <source>
        <dbReference type="Proteomes" id="UP000664052"/>
    </source>
</evidence>
<organism evidence="1 2">
    <name type="scientific">Corallococcus macrosporus</name>
    <dbReference type="NCBI Taxonomy" id="35"/>
    <lineage>
        <taxon>Bacteria</taxon>
        <taxon>Pseudomonadati</taxon>
        <taxon>Myxococcota</taxon>
        <taxon>Myxococcia</taxon>
        <taxon>Myxococcales</taxon>
        <taxon>Cystobacterineae</taxon>
        <taxon>Myxococcaceae</taxon>
        <taxon>Corallococcus</taxon>
    </lineage>
</organism>
<dbReference type="PROSITE" id="PS51257">
    <property type="entry name" value="PROKAR_LIPOPROTEIN"/>
    <property type="match status" value="1"/>
</dbReference>
<reference evidence="1 2" key="1">
    <citation type="submission" date="2021-02" db="EMBL/GenBank/DDBJ databases">
        <title>De Novo genome assembly of isolated myxobacteria.</title>
        <authorList>
            <person name="Stevens D.C."/>
        </authorList>
    </citation>
    <scope>NUCLEOTIDE SEQUENCE [LARGE SCALE GENOMIC DNA]</scope>
    <source>
        <strain evidence="1 2">ATCC 29039</strain>
    </source>
</reference>
<evidence type="ECO:0000313" key="1">
    <source>
        <dbReference type="EMBL" id="MBN8233294.1"/>
    </source>
</evidence>
<proteinExistence type="predicted"/>
<dbReference type="EMBL" id="JAFIMU010000017">
    <property type="protein sequence ID" value="MBN8233294.1"/>
    <property type="molecule type" value="Genomic_DNA"/>
</dbReference>
<evidence type="ECO:0008006" key="3">
    <source>
        <dbReference type="Google" id="ProtNLM"/>
    </source>
</evidence>
<keyword evidence="2" id="KW-1185">Reference proteome</keyword>
<gene>
    <name evidence="1" type="ORF">JYK02_37840</name>
</gene>
<protein>
    <recommendedName>
        <fullName evidence="3">Lipoprotein</fullName>
    </recommendedName>
</protein>
<accession>A0ABS3DPM9</accession>
<dbReference type="Proteomes" id="UP000664052">
    <property type="component" value="Unassembled WGS sequence"/>
</dbReference>
<name>A0ABS3DPM9_9BACT</name>
<dbReference type="RefSeq" id="WP_207057824.1">
    <property type="nucleotide sequence ID" value="NZ_JAFIMU010000017.1"/>
</dbReference>
<comment type="caution">
    <text evidence="1">The sequence shown here is derived from an EMBL/GenBank/DDBJ whole genome shotgun (WGS) entry which is preliminary data.</text>
</comment>
<sequence>MRVGSWGALLGLAMAGCGGVLEDADARRVEAQACPPGVASRVRVVIPPGAPLGSEVTNLTDAQGTLYFATQLRDGSAALWRSNGTEGGTVPVRTFAAEPLGYPRLSDMVAVGSRVFFLLNTVATGTELWVSDGTAAGTRLVEDLTPGMAGSALLRLTEVNGRLVFFRLTAATPTEPSRTELWRSDGTAAGTLRVRNFGANPGLDYSTLKVGGALLFFLVQETGTTLWRTDGTLAGTTAVKRVDAGPTFILDVGHAGDQGLFLLLDGTNYEVWRTNGTEAGTARLEAFGRYTRLLGALGSNVYLWSEDAATRRLRIDRLALAGGGKALVTTLPNPYADQEFATPYVQTSAVSGNGLYFSMAINSPGPSPLDVSLWVTNGTAAGTRDLFRQLSRSDEYLSPIFATGTGVVLFSGSPEGGTTEPWFTRGTVATTGQLADVQPGSGGSSPEGFTRSGSRVYFSATDDTLRPQLWSVPASFTCPAGFDNLR</sequence>